<accession>A9GHV0</accession>
<keyword evidence="3 9" id="KW-0812">Transmembrane</keyword>
<evidence type="ECO:0000256" key="8">
    <source>
        <dbReference type="SAM" id="MobiDB-lite"/>
    </source>
</evidence>
<evidence type="ECO:0000256" key="6">
    <source>
        <dbReference type="ARBA" id="ARBA00039097"/>
    </source>
</evidence>
<evidence type="ECO:0000256" key="3">
    <source>
        <dbReference type="ARBA" id="ARBA00022692"/>
    </source>
</evidence>
<dbReference type="Pfam" id="PF00122">
    <property type="entry name" value="E1-E2_ATPase"/>
    <property type="match status" value="1"/>
</dbReference>
<protein>
    <recommendedName>
        <fullName evidence="6">P-type Zn(2+) transporter</fullName>
        <ecNumber evidence="6">7.2.2.12</ecNumber>
    </recommendedName>
</protein>
<dbReference type="AlphaFoldDB" id="A9GHV0"/>
<keyword evidence="5 9" id="KW-0472">Membrane</keyword>
<feature type="transmembrane region" description="Helical" evidence="9">
    <location>
        <begin position="172"/>
        <end position="194"/>
    </location>
</feature>
<dbReference type="Pfam" id="PF00702">
    <property type="entry name" value="Hydrolase"/>
    <property type="match status" value="1"/>
</dbReference>
<dbReference type="GO" id="GO:0016020">
    <property type="term" value="C:membrane"/>
    <property type="evidence" value="ECO:0007669"/>
    <property type="project" value="UniProtKB-SubCell"/>
</dbReference>
<dbReference type="InterPro" id="IPR036412">
    <property type="entry name" value="HAD-like_sf"/>
</dbReference>
<dbReference type="SUPFAM" id="SSF81660">
    <property type="entry name" value="Metal cation-transporting ATPase, ATP-binding domain N"/>
    <property type="match status" value="1"/>
</dbReference>
<dbReference type="GO" id="GO:0005524">
    <property type="term" value="F:ATP binding"/>
    <property type="evidence" value="ECO:0007669"/>
    <property type="project" value="InterPro"/>
</dbReference>
<feature type="region of interest" description="Disordered" evidence="8">
    <location>
        <begin position="300"/>
        <end position="332"/>
    </location>
</feature>
<organism evidence="11 12">
    <name type="scientific">Sorangium cellulosum (strain So ce56)</name>
    <name type="common">Polyangium cellulosum (strain So ce56)</name>
    <dbReference type="NCBI Taxonomy" id="448385"/>
    <lineage>
        <taxon>Bacteria</taxon>
        <taxon>Pseudomonadati</taxon>
        <taxon>Myxococcota</taxon>
        <taxon>Polyangia</taxon>
        <taxon>Polyangiales</taxon>
        <taxon>Polyangiaceae</taxon>
        <taxon>Sorangium</taxon>
    </lineage>
</organism>
<dbReference type="HOGENOM" id="CLU_346440_0_0_7"/>
<comment type="catalytic activity">
    <reaction evidence="7">
        <text>Zn(2+)(in) + ATP + H2O = Zn(2+)(out) + ADP + phosphate + H(+)</text>
        <dbReference type="Rhea" id="RHEA:20621"/>
        <dbReference type="ChEBI" id="CHEBI:15377"/>
        <dbReference type="ChEBI" id="CHEBI:15378"/>
        <dbReference type="ChEBI" id="CHEBI:29105"/>
        <dbReference type="ChEBI" id="CHEBI:30616"/>
        <dbReference type="ChEBI" id="CHEBI:43474"/>
        <dbReference type="ChEBI" id="CHEBI:456216"/>
        <dbReference type="EC" id="7.2.2.12"/>
    </reaction>
</comment>
<dbReference type="OrthoDB" id="5526243at2"/>
<comment type="subcellular location">
    <subcellularLocation>
        <location evidence="1">Membrane</location>
    </subcellularLocation>
</comment>
<dbReference type="GO" id="GO:0016463">
    <property type="term" value="F:P-type zinc transporter activity"/>
    <property type="evidence" value="ECO:0007669"/>
    <property type="project" value="UniProtKB-EC"/>
</dbReference>
<gene>
    <name evidence="11" type="ordered locus">sce0006</name>
</gene>
<dbReference type="InterPro" id="IPR023214">
    <property type="entry name" value="HAD_sf"/>
</dbReference>
<evidence type="ECO:0000256" key="7">
    <source>
        <dbReference type="ARBA" id="ARBA00047308"/>
    </source>
</evidence>
<dbReference type="GO" id="GO:0016887">
    <property type="term" value="F:ATP hydrolysis activity"/>
    <property type="evidence" value="ECO:0007669"/>
    <property type="project" value="InterPro"/>
</dbReference>
<feature type="transmembrane region" description="Helical" evidence="9">
    <location>
        <begin position="255"/>
        <end position="277"/>
    </location>
</feature>
<feature type="compositionally biased region" description="Basic and acidic residues" evidence="8">
    <location>
        <begin position="100"/>
        <end position="110"/>
    </location>
</feature>
<feature type="transmembrane region" description="Helical" evidence="9">
    <location>
        <begin position="200"/>
        <end position="219"/>
    </location>
</feature>
<feature type="domain" description="P-type ATPase A" evidence="10">
    <location>
        <begin position="333"/>
        <end position="408"/>
    </location>
</feature>
<name>A9GHV0_SORC5</name>
<dbReference type="STRING" id="448385.sce0006"/>
<dbReference type="eggNOG" id="COG2217">
    <property type="taxonomic scope" value="Bacteria"/>
</dbReference>
<dbReference type="BioCyc" id="SCEL448385:SCE_RS00030-MONOMER"/>
<evidence type="ECO:0000256" key="2">
    <source>
        <dbReference type="ARBA" id="ARBA00006024"/>
    </source>
</evidence>
<comment type="similarity">
    <text evidence="2">Belongs to the cation transport ATPase (P-type) (TC 3.A.3) family. Type IB subfamily.</text>
</comment>
<evidence type="ECO:0000259" key="10">
    <source>
        <dbReference type="Pfam" id="PF00122"/>
    </source>
</evidence>
<feature type="transmembrane region" description="Helical" evidence="9">
    <location>
        <begin position="792"/>
        <end position="811"/>
    </location>
</feature>
<keyword evidence="11" id="KW-0378">Hydrolase</keyword>
<dbReference type="InterPro" id="IPR051014">
    <property type="entry name" value="Cation_Transport_ATPase_IB"/>
</dbReference>
<dbReference type="Gene3D" id="3.40.1110.10">
    <property type="entry name" value="Calcium-transporting ATPase, cytoplasmic domain N"/>
    <property type="match status" value="1"/>
</dbReference>
<dbReference type="InterPro" id="IPR008250">
    <property type="entry name" value="ATPase_P-typ_transduc_dom_A_sf"/>
</dbReference>
<evidence type="ECO:0000256" key="1">
    <source>
        <dbReference type="ARBA" id="ARBA00004370"/>
    </source>
</evidence>
<keyword evidence="4 9" id="KW-1133">Transmembrane helix</keyword>
<feature type="transmembrane region" description="Helical" evidence="9">
    <location>
        <begin position="455"/>
        <end position="480"/>
    </location>
</feature>
<feature type="transmembrane region" description="Helical" evidence="9">
    <location>
        <begin position="433"/>
        <end position="449"/>
    </location>
</feature>
<dbReference type="PANTHER" id="PTHR48085:SF5">
    <property type="entry name" value="CADMIUM_ZINC-TRANSPORTING ATPASE HMA4-RELATED"/>
    <property type="match status" value="1"/>
</dbReference>
<feature type="compositionally biased region" description="Low complexity" evidence="8">
    <location>
        <begin position="61"/>
        <end position="83"/>
    </location>
</feature>
<proteinExistence type="inferred from homology"/>
<feature type="transmembrane region" description="Helical" evidence="9">
    <location>
        <begin position="767"/>
        <end position="786"/>
    </location>
</feature>
<dbReference type="PANTHER" id="PTHR48085">
    <property type="entry name" value="CADMIUM/ZINC-TRANSPORTING ATPASE HMA2-RELATED"/>
    <property type="match status" value="1"/>
</dbReference>
<dbReference type="Gene3D" id="2.70.150.10">
    <property type="entry name" value="Calcium-transporting ATPase, cytoplasmic transduction domain A"/>
    <property type="match status" value="1"/>
</dbReference>
<dbReference type="Proteomes" id="UP000002139">
    <property type="component" value="Chromosome"/>
</dbReference>
<dbReference type="EMBL" id="AM746676">
    <property type="protein sequence ID" value="CAN90162.1"/>
    <property type="molecule type" value="Genomic_DNA"/>
</dbReference>
<dbReference type="InterPro" id="IPR001757">
    <property type="entry name" value="P_typ_ATPase"/>
</dbReference>
<evidence type="ECO:0000313" key="11">
    <source>
        <dbReference type="EMBL" id="CAN90162.1"/>
    </source>
</evidence>
<dbReference type="InterPro" id="IPR059000">
    <property type="entry name" value="ATPase_P-type_domA"/>
</dbReference>
<reference evidence="11 12" key="1">
    <citation type="journal article" date="2007" name="Nat. Biotechnol.">
        <title>Complete genome sequence of the myxobacterium Sorangium cellulosum.</title>
        <authorList>
            <person name="Schneiker S."/>
            <person name="Perlova O."/>
            <person name="Kaiser O."/>
            <person name="Gerth K."/>
            <person name="Alici A."/>
            <person name="Altmeyer M.O."/>
            <person name="Bartels D."/>
            <person name="Bekel T."/>
            <person name="Beyer S."/>
            <person name="Bode E."/>
            <person name="Bode H.B."/>
            <person name="Bolten C.J."/>
            <person name="Choudhuri J.V."/>
            <person name="Doss S."/>
            <person name="Elnakady Y.A."/>
            <person name="Frank B."/>
            <person name="Gaigalat L."/>
            <person name="Goesmann A."/>
            <person name="Groeger C."/>
            <person name="Gross F."/>
            <person name="Jelsbak L."/>
            <person name="Jelsbak L."/>
            <person name="Kalinowski J."/>
            <person name="Kegler C."/>
            <person name="Knauber T."/>
            <person name="Konietzny S."/>
            <person name="Kopp M."/>
            <person name="Krause L."/>
            <person name="Krug D."/>
            <person name="Linke B."/>
            <person name="Mahmud T."/>
            <person name="Martinez-Arias R."/>
            <person name="McHardy A.C."/>
            <person name="Merai M."/>
            <person name="Meyer F."/>
            <person name="Mormann S."/>
            <person name="Munoz-Dorado J."/>
            <person name="Perez J."/>
            <person name="Pradella S."/>
            <person name="Rachid S."/>
            <person name="Raddatz G."/>
            <person name="Rosenau F."/>
            <person name="Rueckert C."/>
            <person name="Sasse F."/>
            <person name="Scharfe M."/>
            <person name="Schuster S.C."/>
            <person name="Suen G."/>
            <person name="Treuner-Lange A."/>
            <person name="Velicer G.J."/>
            <person name="Vorholter F.-J."/>
            <person name="Weissman K.J."/>
            <person name="Welch R.D."/>
            <person name="Wenzel S.C."/>
            <person name="Whitworth D.E."/>
            <person name="Wilhelm S."/>
            <person name="Wittmann C."/>
            <person name="Bloecker H."/>
            <person name="Puehler A."/>
            <person name="Mueller R."/>
        </authorList>
    </citation>
    <scope>NUCLEOTIDE SEQUENCE [LARGE SCALE GENOMIC DNA]</scope>
    <source>
        <strain evidence="12">So ce56</strain>
    </source>
</reference>
<dbReference type="SUPFAM" id="SSF81653">
    <property type="entry name" value="Calcium ATPase, transduction domain A"/>
    <property type="match status" value="1"/>
</dbReference>
<dbReference type="SUPFAM" id="SSF56784">
    <property type="entry name" value="HAD-like"/>
    <property type="match status" value="1"/>
</dbReference>
<feature type="region of interest" description="Disordered" evidence="8">
    <location>
        <begin position="61"/>
        <end position="110"/>
    </location>
</feature>
<feature type="transmembrane region" description="Helical" evidence="9">
    <location>
        <begin position="231"/>
        <end position="249"/>
    </location>
</feature>
<evidence type="ECO:0000313" key="12">
    <source>
        <dbReference type="Proteomes" id="UP000002139"/>
    </source>
</evidence>
<dbReference type="EC" id="7.2.2.12" evidence="6"/>
<evidence type="ECO:0000256" key="5">
    <source>
        <dbReference type="ARBA" id="ARBA00023136"/>
    </source>
</evidence>
<dbReference type="InterPro" id="IPR023299">
    <property type="entry name" value="ATPase_P-typ_cyto_dom_N"/>
</dbReference>
<evidence type="ECO:0000256" key="9">
    <source>
        <dbReference type="SAM" id="Phobius"/>
    </source>
</evidence>
<evidence type="ECO:0000256" key="4">
    <source>
        <dbReference type="ARBA" id="ARBA00022989"/>
    </source>
</evidence>
<dbReference type="Gene3D" id="3.40.50.1000">
    <property type="entry name" value="HAD superfamily/HAD-like"/>
    <property type="match status" value="1"/>
</dbReference>
<dbReference type="RefSeq" id="WP_012232640.1">
    <property type="nucleotide sequence ID" value="NC_010162.1"/>
</dbReference>
<feature type="compositionally biased region" description="Low complexity" evidence="8">
    <location>
        <begin position="302"/>
        <end position="313"/>
    </location>
</feature>
<dbReference type="NCBIfam" id="TIGR01494">
    <property type="entry name" value="ATPase_P-type"/>
    <property type="match status" value="1"/>
</dbReference>
<sequence length="815" mass="82804">MVASRAAGPAAAPVPCSGCSKLIDPLRAGQVGIFDQRFHYFCNARCRHAFLGEAPPAPGDGRPAGLAASGAPFAGAPPRGLPSGAPPGAGGHHASTPRTPRAEPARASADEVAARVADLDAPIVDAFPPVSLDEKLPDLPVLDDDRALLEPIGNTILSEEPQRYDAVEGRDIGALLLVLAIIAGTLAVALTLAGDAKLVIGARIVLATVSAGMLLGRAATTARDATDPHPAPMLAPVLGGLVAAVWALFGQDRALAAEAASLAGVIATASAISAWLIESARHRVFAERAWIGSVLSTPARRPPGAWAQGQAPADRAPQRGGDGGPVEGAGDELYELRPGESVQVDAGEIVPVDLVVTGADVEVLPWIGATTPTRRRDGDPVVAGATVVRGRLVGACTFSGGDRAVARVLLDPRRRADALAPIAQASRALTERWAIGAAAIGALSAFVAGRAPVEIAMTAAAVLAALSTAITASIASVHVARGILLGLRRGIVYKSADAWDRAGKTSVAVFCARGTLLLGEPELAELEATGQKLKPSDVLALAAGAERTEEHPVATAIVRAARARGLRPDGVRNPNFHPGLGVTAVTSSGEELCVGNRALMLEQRISIAAAESRVAELEALGRTVVLVAVGARLVGIIGLQDGLRPGARAAIQHLLDAQIEPVLMSGDARETCEAIGRSLDIDHIRPEILPADRGTEVRRLIDAGTSVAVLGHAGVDDAALGAADVSVALGAAGSAPADFSTVLASDDVRDAALSLALAHRTRLEARVGLALSVAPALVGAAVIAAFVLPPAYAPIASLLGGVMAVVHARALDAKS</sequence>
<keyword evidence="12" id="KW-1185">Reference proteome</keyword>
<dbReference type="KEGG" id="scl:sce0006"/>